<reference evidence="1 2" key="1">
    <citation type="submission" date="2020-08" db="EMBL/GenBank/DDBJ databases">
        <title>Genomic Encyclopedia of Archaeal and Bacterial Type Strains, Phase II (KMG-II): from individual species to whole genera.</title>
        <authorList>
            <person name="Goeker M."/>
        </authorList>
    </citation>
    <scope>NUCLEOTIDE SEQUENCE [LARGE SCALE GENOMIC DNA]</scope>
    <source>
        <strain evidence="1 2">DSM 43850</strain>
    </source>
</reference>
<organism evidence="1 2">
    <name type="scientific">Kutzneria viridogrisea</name>
    <dbReference type="NCBI Taxonomy" id="47990"/>
    <lineage>
        <taxon>Bacteria</taxon>
        <taxon>Bacillati</taxon>
        <taxon>Actinomycetota</taxon>
        <taxon>Actinomycetes</taxon>
        <taxon>Pseudonocardiales</taxon>
        <taxon>Pseudonocardiaceae</taxon>
        <taxon>Kutzneria</taxon>
    </lineage>
</organism>
<evidence type="ECO:0000313" key="2">
    <source>
        <dbReference type="Proteomes" id="UP000517916"/>
    </source>
</evidence>
<comment type="caution">
    <text evidence="1">The sequence shown here is derived from an EMBL/GenBank/DDBJ whole genome shotgun (WGS) entry which is preliminary data.</text>
</comment>
<proteinExistence type="predicted"/>
<gene>
    <name evidence="1" type="ORF">BC739_007153</name>
</gene>
<protein>
    <recommendedName>
        <fullName evidence="3">DUF885 domain-containing protein</fullName>
    </recommendedName>
</protein>
<keyword evidence="2" id="KW-1185">Reference proteome</keyword>
<sequence>MDADRLVREYLLLGLRLGRLRSGLVDAYTGPARLQRQVEAEPVPDPADLARAAEDLRKALADTELPAERRTFLDAQLVALACNCRVLSGEPIGFVAQVESYSQTTIGLGEHEAYRQAHDELRALLPGWGTLRRRVNAHRTHEQVPLRSLEPAVHALSAALRARVHEQYGLPAGESVEYEVVSNRPWSGFNSYLGEFRSQIAVNADLGHRLSSLPQLVAHEAYPGHHTEHCVQEAGLVRAGGRLEHTISLLNTPRCLVSEGLAELGLYGAVGPSWGGWVAEVLAEVGLTLDGPLAEAVERASAPLDVVRQDAALLLHDRGADPEDVLDHLKRWLLLSDYRANQVLRFVADPLWRAHITTYVEGRRLLRSWLDARPAGEPVAVRFARLLRDSLVPASIRVT</sequence>
<evidence type="ECO:0008006" key="3">
    <source>
        <dbReference type="Google" id="ProtNLM"/>
    </source>
</evidence>
<dbReference type="EMBL" id="JACJID010000006">
    <property type="protein sequence ID" value="MBA8929920.1"/>
    <property type="molecule type" value="Genomic_DNA"/>
</dbReference>
<accession>A0ABR6BSL9</accession>
<evidence type="ECO:0000313" key="1">
    <source>
        <dbReference type="EMBL" id="MBA8929920.1"/>
    </source>
</evidence>
<dbReference type="RefSeq" id="WP_182839638.1">
    <property type="nucleotide sequence ID" value="NZ_BAAABQ010000014.1"/>
</dbReference>
<dbReference type="Proteomes" id="UP000517916">
    <property type="component" value="Unassembled WGS sequence"/>
</dbReference>
<name>A0ABR6BSL9_9PSEU</name>